<dbReference type="InterPro" id="IPR013815">
    <property type="entry name" value="ATP_grasp_subdomain_1"/>
</dbReference>
<keyword evidence="3 10" id="KW-0436">Ligase</keyword>
<dbReference type="Proteomes" id="UP000030101">
    <property type="component" value="Unassembled WGS sequence"/>
</dbReference>
<evidence type="ECO:0000256" key="2">
    <source>
        <dbReference type="ARBA" id="ARBA00013255"/>
    </source>
</evidence>
<evidence type="ECO:0000313" key="14">
    <source>
        <dbReference type="Proteomes" id="UP000030101"/>
    </source>
</evidence>
<dbReference type="InterPro" id="IPR011054">
    <property type="entry name" value="Rudment_hybrid_motif"/>
</dbReference>
<dbReference type="InterPro" id="IPR016185">
    <property type="entry name" value="PreATP-grasp_dom_sf"/>
</dbReference>
<evidence type="ECO:0000256" key="11">
    <source>
        <dbReference type="PROSITE-ProRule" id="PRU00409"/>
    </source>
</evidence>
<dbReference type="NCBIfam" id="TIGR00877">
    <property type="entry name" value="purD"/>
    <property type="match status" value="1"/>
</dbReference>
<dbReference type="InterPro" id="IPR011761">
    <property type="entry name" value="ATP-grasp"/>
</dbReference>
<sequence>MLVLGSGGREDALAWKLRQSPLADHLYLAPGNGTERNGIEKLDIKLSDFNAICSAIQEKDIDVVVIGPEQPLVDGLVDFLKQKKELEGLHIIGPSAKGAMLEGSKDFAKEFMQKYGIPTAKYLTVTSENIAQGEAFLASLSAPYVLKADGLAAGKGVLILSSLEEALKELREMLTGKFGNAGNKVVIEQYLSGIECSCFVLTDGKGYMLLPYAKDYKRIGDGDKGLNTGGMGAVSPVPFLSSELKKRIEEQVVCPTIEGLNREGLDYKGFVFIGLMICEGKDPYVIEYNCRMGDPETEVVMPRIGEDLLPHLIKLKDQTLSSGSLEEIAEYATTVVMTSGGYPEEYKTGYEIAGIESAENGDGVVVFHAGTKGADGKLLSSGGRVLACTGIAPTLQKALDKSYRATSLISFTDKYNRSDIGKDLIPWT</sequence>
<dbReference type="SMART" id="SM01210">
    <property type="entry name" value="GARS_C"/>
    <property type="match status" value="1"/>
</dbReference>
<evidence type="ECO:0000256" key="6">
    <source>
        <dbReference type="ARBA" id="ARBA00022840"/>
    </source>
</evidence>
<evidence type="ECO:0000313" key="13">
    <source>
        <dbReference type="EMBL" id="KGN93676.1"/>
    </source>
</evidence>
<comment type="catalytic activity">
    <reaction evidence="10">
        <text>5-phospho-beta-D-ribosylamine + glycine + ATP = N(1)-(5-phospho-beta-D-ribosyl)glycinamide + ADP + phosphate + H(+)</text>
        <dbReference type="Rhea" id="RHEA:17453"/>
        <dbReference type="ChEBI" id="CHEBI:15378"/>
        <dbReference type="ChEBI" id="CHEBI:30616"/>
        <dbReference type="ChEBI" id="CHEBI:43474"/>
        <dbReference type="ChEBI" id="CHEBI:57305"/>
        <dbReference type="ChEBI" id="CHEBI:58681"/>
        <dbReference type="ChEBI" id="CHEBI:143788"/>
        <dbReference type="ChEBI" id="CHEBI:456216"/>
        <dbReference type="EC" id="6.3.4.13"/>
    </reaction>
</comment>
<keyword evidence="5 10" id="KW-0658">Purine biosynthesis</keyword>
<evidence type="ECO:0000256" key="1">
    <source>
        <dbReference type="ARBA" id="ARBA00005174"/>
    </source>
</evidence>
<dbReference type="InterPro" id="IPR020562">
    <property type="entry name" value="PRibGlycinamide_synth_N"/>
</dbReference>
<dbReference type="PROSITE" id="PS50975">
    <property type="entry name" value="ATP_GRASP"/>
    <property type="match status" value="1"/>
</dbReference>
<dbReference type="EMBL" id="JQZV01000001">
    <property type="protein sequence ID" value="KGN93676.1"/>
    <property type="molecule type" value="Genomic_DNA"/>
</dbReference>
<dbReference type="Gene3D" id="3.30.470.20">
    <property type="entry name" value="ATP-grasp fold, B domain"/>
    <property type="match status" value="1"/>
</dbReference>
<comment type="pathway">
    <text evidence="1 10">Purine metabolism; IMP biosynthesis via de novo pathway; N(1)-(5-phospho-D-ribosyl)glycinamide from 5-phospho-alpha-D-ribose 1-diphosphate: step 2/2.</text>
</comment>
<dbReference type="Pfam" id="PF02844">
    <property type="entry name" value="GARS_N"/>
    <property type="match status" value="1"/>
</dbReference>
<evidence type="ECO:0000256" key="10">
    <source>
        <dbReference type="HAMAP-Rule" id="MF_00138"/>
    </source>
</evidence>
<dbReference type="SUPFAM" id="SSF56059">
    <property type="entry name" value="Glutathione synthetase ATP-binding domain-like"/>
    <property type="match status" value="1"/>
</dbReference>
<dbReference type="InterPro" id="IPR037123">
    <property type="entry name" value="PRibGlycinamide_synth_C_sf"/>
</dbReference>
<evidence type="ECO:0000256" key="4">
    <source>
        <dbReference type="ARBA" id="ARBA00022741"/>
    </source>
</evidence>
<dbReference type="EC" id="6.3.4.13" evidence="2 10"/>
<dbReference type="SUPFAM" id="SSF52440">
    <property type="entry name" value="PreATP-grasp domain"/>
    <property type="match status" value="1"/>
</dbReference>
<evidence type="ECO:0000259" key="12">
    <source>
        <dbReference type="PROSITE" id="PS50975"/>
    </source>
</evidence>
<dbReference type="PANTHER" id="PTHR43472:SF1">
    <property type="entry name" value="PHOSPHORIBOSYLAMINE--GLYCINE LIGASE, CHLOROPLASTIC"/>
    <property type="match status" value="1"/>
</dbReference>
<evidence type="ECO:0000256" key="5">
    <source>
        <dbReference type="ARBA" id="ARBA00022755"/>
    </source>
</evidence>
<dbReference type="Pfam" id="PF01071">
    <property type="entry name" value="GARS_A"/>
    <property type="match status" value="1"/>
</dbReference>
<proteinExistence type="inferred from homology"/>
<dbReference type="SUPFAM" id="SSF51246">
    <property type="entry name" value="Rudiment single hybrid motif"/>
    <property type="match status" value="1"/>
</dbReference>
<comment type="caution">
    <text evidence="13">The sequence shown here is derived from an EMBL/GenBank/DDBJ whole genome shotgun (WGS) entry which is preliminary data.</text>
</comment>
<dbReference type="HAMAP" id="MF_00138">
    <property type="entry name" value="GARS"/>
    <property type="match status" value="1"/>
</dbReference>
<dbReference type="GO" id="GO:0004637">
    <property type="term" value="F:phosphoribosylamine-glycine ligase activity"/>
    <property type="evidence" value="ECO:0007669"/>
    <property type="project" value="UniProtKB-EC"/>
</dbReference>
<dbReference type="SMART" id="SM01209">
    <property type="entry name" value="GARS_A"/>
    <property type="match status" value="1"/>
</dbReference>
<dbReference type="Gene3D" id="3.30.1490.20">
    <property type="entry name" value="ATP-grasp fold, A domain"/>
    <property type="match status" value="1"/>
</dbReference>
<dbReference type="InterPro" id="IPR020560">
    <property type="entry name" value="PRibGlycinamide_synth_C-dom"/>
</dbReference>
<reference evidence="13 14" key="1">
    <citation type="submission" date="2014-08" db="EMBL/GenBank/DDBJ databases">
        <title>Porphyromonas canoris strain:OH2762 Genome sequencing.</title>
        <authorList>
            <person name="Wallis C."/>
            <person name="Deusch O."/>
            <person name="O'Flynn C."/>
            <person name="Davis I."/>
            <person name="Jospin G."/>
            <person name="Darling A.E."/>
            <person name="Coil D.A."/>
            <person name="Alexiev A."/>
            <person name="Horsfall A."/>
            <person name="Kirkwood N."/>
            <person name="Harris S."/>
            <person name="Eisen J.A."/>
        </authorList>
    </citation>
    <scope>NUCLEOTIDE SEQUENCE [LARGE SCALE GENOMIC DNA]</scope>
    <source>
        <strain evidence="14">COT-108 OH2762</strain>
    </source>
</reference>
<dbReference type="Pfam" id="PF02843">
    <property type="entry name" value="GARS_C"/>
    <property type="match status" value="1"/>
</dbReference>
<dbReference type="Gene3D" id="3.40.50.20">
    <property type="match status" value="1"/>
</dbReference>
<evidence type="ECO:0000256" key="7">
    <source>
        <dbReference type="ARBA" id="ARBA00038345"/>
    </source>
</evidence>
<gene>
    <name evidence="10" type="primary">purD</name>
    <name evidence="13" type="ORF">HQ43_00680</name>
</gene>
<comment type="similarity">
    <text evidence="7 10">Belongs to the GARS family.</text>
</comment>
<evidence type="ECO:0000256" key="3">
    <source>
        <dbReference type="ARBA" id="ARBA00022598"/>
    </source>
</evidence>
<accession>A0ABR4XN99</accession>
<evidence type="ECO:0000256" key="9">
    <source>
        <dbReference type="ARBA" id="ARBA00042864"/>
    </source>
</evidence>
<name>A0ABR4XN99_9PORP</name>
<keyword evidence="6 11" id="KW-0067">ATP-binding</keyword>
<dbReference type="InterPro" id="IPR020561">
    <property type="entry name" value="PRibGlycinamid_synth_ATP-grasp"/>
</dbReference>
<keyword evidence="14" id="KW-1185">Reference proteome</keyword>
<evidence type="ECO:0000256" key="8">
    <source>
        <dbReference type="ARBA" id="ARBA00042242"/>
    </source>
</evidence>
<feature type="domain" description="ATP-grasp" evidence="12">
    <location>
        <begin position="109"/>
        <end position="317"/>
    </location>
</feature>
<keyword evidence="4 11" id="KW-0547">Nucleotide-binding</keyword>
<dbReference type="Gene3D" id="3.90.600.10">
    <property type="entry name" value="Phosphoribosylglycinamide synthetase, C-terminal domain"/>
    <property type="match status" value="1"/>
</dbReference>
<protein>
    <recommendedName>
        <fullName evidence="2 10">Phosphoribosylamine--glycine ligase</fullName>
        <ecNumber evidence="2 10">6.3.4.13</ecNumber>
    </recommendedName>
    <alternativeName>
        <fullName evidence="10">GARS</fullName>
    </alternativeName>
    <alternativeName>
        <fullName evidence="8 10">Glycinamide ribonucleotide synthetase</fullName>
    </alternativeName>
    <alternativeName>
        <fullName evidence="9 10">Phosphoribosylglycinamide synthetase</fullName>
    </alternativeName>
</protein>
<dbReference type="InterPro" id="IPR000115">
    <property type="entry name" value="PRibGlycinamide_synth"/>
</dbReference>
<dbReference type="PANTHER" id="PTHR43472">
    <property type="entry name" value="PHOSPHORIBOSYLAMINE--GLYCINE LIGASE"/>
    <property type="match status" value="1"/>
</dbReference>
<organism evidence="13 14">
    <name type="scientific">Porphyromonas canoris</name>
    <dbReference type="NCBI Taxonomy" id="36875"/>
    <lineage>
        <taxon>Bacteria</taxon>
        <taxon>Pseudomonadati</taxon>
        <taxon>Bacteroidota</taxon>
        <taxon>Bacteroidia</taxon>
        <taxon>Bacteroidales</taxon>
        <taxon>Porphyromonadaceae</taxon>
        <taxon>Porphyromonas</taxon>
    </lineage>
</organism>